<gene>
    <name evidence="1" type="ORF">PV08_03283</name>
</gene>
<organism evidence="1 2">
    <name type="scientific">Exophiala spinifera</name>
    <dbReference type="NCBI Taxonomy" id="91928"/>
    <lineage>
        <taxon>Eukaryota</taxon>
        <taxon>Fungi</taxon>
        <taxon>Dikarya</taxon>
        <taxon>Ascomycota</taxon>
        <taxon>Pezizomycotina</taxon>
        <taxon>Eurotiomycetes</taxon>
        <taxon>Chaetothyriomycetidae</taxon>
        <taxon>Chaetothyriales</taxon>
        <taxon>Herpotrichiellaceae</taxon>
        <taxon>Exophiala</taxon>
    </lineage>
</organism>
<accession>A0A0D2BJC0</accession>
<keyword evidence="2" id="KW-1185">Reference proteome</keyword>
<dbReference type="SUPFAM" id="SSF49899">
    <property type="entry name" value="Concanavalin A-like lectins/glucanases"/>
    <property type="match status" value="1"/>
</dbReference>
<dbReference type="STRING" id="91928.A0A0D2BJC0"/>
<name>A0A0D2BJC0_9EURO</name>
<evidence type="ECO:0000313" key="1">
    <source>
        <dbReference type="EMBL" id="KIW18993.1"/>
    </source>
</evidence>
<dbReference type="Pfam" id="PF07081">
    <property type="entry name" value="DUF1349"/>
    <property type="match status" value="1"/>
</dbReference>
<proteinExistence type="predicted"/>
<dbReference type="AlphaFoldDB" id="A0A0D2BJC0"/>
<dbReference type="RefSeq" id="XP_016239209.1">
    <property type="nucleotide sequence ID" value="XM_016377639.1"/>
</dbReference>
<dbReference type="OrthoDB" id="42525at2759"/>
<dbReference type="PANTHER" id="PTHR35332">
    <property type="entry name" value="REGULATION OF ENOLASE PROTEIN 1"/>
    <property type="match status" value="1"/>
</dbReference>
<dbReference type="PANTHER" id="PTHR35332:SF2">
    <property type="entry name" value="REGULATION OF ENOLASE PROTEIN 1"/>
    <property type="match status" value="1"/>
</dbReference>
<evidence type="ECO:0000313" key="2">
    <source>
        <dbReference type="Proteomes" id="UP000053328"/>
    </source>
</evidence>
<dbReference type="EMBL" id="KN847493">
    <property type="protein sequence ID" value="KIW18993.1"/>
    <property type="molecule type" value="Genomic_DNA"/>
</dbReference>
<dbReference type="InterPro" id="IPR009784">
    <property type="entry name" value="DUF1349"/>
</dbReference>
<dbReference type="Proteomes" id="UP000053328">
    <property type="component" value="Unassembled WGS sequence"/>
</dbReference>
<dbReference type="VEuPathDB" id="FungiDB:PV08_03283"/>
<reference evidence="1 2" key="1">
    <citation type="submission" date="2015-01" db="EMBL/GenBank/DDBJ databases">
        <title>The Genome Sequence of Exophiala spinifera CBS89968.</title>
        <authorList>
            <consortium name="The Broad Institute Genomics Platform"/>
            <person name="Cuomo C."/>
            <person name="de Hoog S."/>
            <person name="Gorbushina A."/>
            <person name="Stielow B."/>
            <person name="Teixiera M."/>
            <person name="Abouelleil A."/>
            <person name="Chapman S.B."/>
            <person name="Priest M."/>
            <person name="Young S.K."/>
            <person name="Wortman J."/>
            <person name="Nusbaum C."/>
            <person name="Birren B."/>
        </authorList>
    </citation>
    <scope>NUCLEOTIDE SEQUENCE [LARGE SCALE GENOMIC DNA]</scope>
    <source>
        <strain evidence="1 2">CBS 89968</strain>
    </source>
</reference>
<dbReference type="GeneID" id="27330366"/>
<protein>
    <submittedName>
        <fullName evidence="1">Uncharacterized protein</fullName>
    </submittedName>
</protein>
<sequence>MSSEFSAIHLKHAIPDLTGAFDITCPPGTDLWDKPPATHSNNAPVVYKTTTKAALQSAKVTVSAGWKDKYDQGGLCLIIRSGENIRWVKAGIEFVHEKPNVSVVAKDRWSDWSLRPLASAASNSATIELENASDGSLWVWLVGDGQRHPLREVTWWGELDGKTECWVGPFAAKPAPHGEQDDLVVHFEDLSIKTA</sequence>
<dbReference type="InterPro" id="IPR013320">
    <property type="entry name" value="ConA-like_dom_sf"/>
</dbReference>
<dbReference type="Gene3D" id="2.60.120.200">
    <property type="match status" value="1"/>
</dbReference>
<dbReference type="HOGENOM" id="CLU_077442_2_0_1"/>